<evidence type="ECO:0000313" key="3">
    <source>
        <dbReference type="Proteomes" id="UP001049176"/>
    </source>
</evidence>
<dbReference type="AlphaFoldDB" id="A0A9P8ACP3"/>
<dbReference type="KEGG" id="more:E1B28_004189"/>
<organism evidence="2 3">
    <name type="scientific">Marasmius oreades</name>
    <name type="common">fairy-ring Marasmius</name>
    <dbReference type="NCBI Taxonomy" id="181124"/>
    <lineage>
        <taxon>Eukaryota</taxon>
        <taxon>Fungi</taxon>
        <taxon>Dikarya</taxon>
        <taxon>Basidiomycota</taxon>
        <taxon>Agaricomycotina</taxon>
        <taxon>Agaricomycetes</taxon>
        <taxon>Agaricomycetidae</taxon>
        <taxon>Agaricales</taxon>
        <taxon>Marasmiineae</taxon>
        <taxon>Marasmiaceae</taxon>
        <taxon>Marasmius</taxon>
    </lineage>
</organism>
<dbReference type="EMBL" id="CM032182">
    <property type="protein sequence ID" value="KAG7096779.1"/>
    <property type="molecule type" value="Genomic_DNA"/>
</dbReference>
<gene>
    <name evidence="2" type="ORF">E1B28_004189</name>
</gene>
<dbReference type="RefSeq" id="XP_043013249.1">
    <property type="nucleotide sequence ID" value="XM_043148649.1"/>
</dbReference>
<dbReference type="Proteomes" id="UP001049176">
    <property type="component" value="Chromosome 2"/>
</dbReference>
<evidence type="ECO:0000313" key="2">
    <source>
        <dbReference type="EMBL" id="KAG7096779.1"/>
    </source>
</evidence>
<feature type="region of interest" description="Disordered" evidence="1">
    <location>
        <begin position="151"/>
        <end position="175"/>
    </location>
</feature>
<protein>
    <recommendedName>
        <fullName evidence="4">CCD97-like C-terminal domain-containing protein</fullName>
    </recommendedName>
</protein>
<feature type="compositionally biased region" description="Acidic residues" evidence="1">
    <location>
        <begin position="153"/>
        <end position="167"/>
    </location>
</feature>
<proteinExistence type="predicted"/>
<evidence type="ECO:0008006" key="4">
    <source>
        <dbReference type="Google" id="ProtNLM"/>
    </source>
</evidence>
<dbReference type="GeneID" id="66073265"/>
<dbReference type="OrthoDB" id="3345311at2759"/>
<sequence>MASTSFNEHALLSYLQLPDSHEPSPSGDPVSFLSKYILRLPQHLSVTFSSITSPKERTTIPAVRNRRLGWVKSSPNELSFESARRTWPVLWTGSERRGIEEGDEEKRWAESDFMQGTEKHVKKLGALLGQYEEEREVQRLRDIRRQRMAAEEFVPEEDSESEEDENAETAVESFEEQRKAFERQIHEMFIYGLLDQIDYDSVDFNDSLDRDIERELEERWFDDDD</sequence>
<keyword evidence="3" id="KW-1185">Reference proteome</keyword>
<evidence type="ECO:0000256" key="1">
    <source>
        <dbReference type="SAM" id="MobiDB-lite"/>
    </source>
</evidence>
<comment type="caution">
    <text evidence="2">The sequence shown here is derived from an EMBL/GenBank/DDBJ whole genome shotgun (WGS) entry which is preliminary data.</text>
</comment>
<name>A0A9P8ACP3_9AGAR</name>
<accession>A0A9P8ACP3</accession>
<reference evidence="2" key="1">
    <citation type="journal article" date="2021" name="Genome Biol. Evol.">
        <title>The assembled and annotated genome of the fairy-ring fungus Marasmius oreades.</title>
        <authorList>
            <person name="Hiltunen M."/>
            <person name="Ament-Velasquez S.L."/>
            <person name="Johannesson H."/>
        </authorList>
    </citation>
    <scope>NUCLEOTIDE SEQUENCE</scope>
    <source>
        <strain evidence="2">03SP1</strain>
    </source>
</reference>